<evidence type="ECO:0000256" key="1">
    <source>
        <dbReference type="SAM" id="Phobius"/>
    </source>
</evidence>
<accession>A0A3N5CD79</accession>
<evidence type="ECO:0000313" key="2">
    <source>
        <dbReference type="EMBL" id="RPF58092.1"/>
    </source>
</evidence>
<keyword evidence="3" id="KW-1185">Reference proteome</keyword>
<dbReference type="AlphaFoldDB" id="A0A3N5CD79"/>
<dbReference type="RefSeq" id="WP_170152768.1">
    <property type="nucleotide sequence ID" value="NZ_RKRK01000002.1"/>
</dbReference>
<comment type="caution">
    <text evidence="2">The sequence shown here is derived from an EMBL/GenBank/DDBJ whole genome shotgun (WGS) entry which is preliminary data.</text>
</comment>
<dbReference type="EMBL" id="RKRK01000002">
    <property type="protein sequence ID" value="RPF58092.1"/>
    <property type="molecule type" value="Genomic_DNA"/>
</dbReference>
<evidence type="ECO:0000313" key="3">
    <source>
        <dbReference type="Proteomes" id="UP000277108"/>
    </source>
</evidence>
<reference evidence="2 3" key="1">
    <citation type="submission" date="2018-11" db="EMBL/GenBank/DDBJ databases">
        <title>Genomic Encyclopedia of Type Strains, Phase IV (KMG-IV): sequencing the most valuable type-strain genomes for metagenomic binning, comparative biology and taxonomic classification.</title>
        <authorList>
            <person name="Goeker M."/>
        </authorList>
    </citation>
    <scope>NUCLEOTIDE SEQUENCE [LARGE SCALE GENOMIC DNA]</scope>
    <source>
        <strain evidence="2 3">DSM 29158</strain>
    </source>
</reference>
<dbReference type="Proteomes" id="UP000277108">
    <property type="component" value="Unassembled WGS sequence"/>
</dbReference>
<keyword evidence="1" id="KW-1133">Transmembrane helix</keyword>
<feature type="transmembrane region" description="Helical" evidence="1">
    <location>
        <begin position="12"/>
        <end position="31"/>
    </location>
</feature>
<sequence>MNELKKSLNGYILIEHIISLSMIIFFVLLFIQFKENQNKVIEQYNQKLMISRHLFTLSETYTENITNKPIQFDEVNSVENFIITLNKNEFCIEMENDNECKIL</sequence>
<gene>
    <name evidence="2" type="ORF">EDD62_0730</name>
</gene>
<name>A0A3N5CD79_9BACL</name>
<keyword evidence="1" id="KW-0812">Transmembrane</keyword>
<organism evidence="2 3">
    <name type="scientific">Abyssicoccus albus</name>
    <dbReference type="NCBI Taxonomy" id="1817405"/>
    <lineage>
        <taxon>Bacteria</taxon>
        <taxon>Bacillati</taxon>
        <taxon>Bacillota</taxon>
        <taxon>Bacilli</taxon>
        <taxon>Bacillales</taxon>
        <taxon>Abyssicoccaceae</taxon>
    </lineage>
</organism>
<proteinExistence type="predicted"/>
<protein>
    <submittedName>
        <fullName evidence="2">Uncharacterized protein</fullName>
    </submittedName>
</protein>
<keyword evidence="1" id="KW-0472">Membrane</keyword>